<feature type="chain" id="PRO_5040253861" description="Sema domain-containing protein" evidence="9">
    <location>
        <begin position="25"/>
        <end position="714"/>
    </location>
</feature>
<dbReference type="InterPro" id="IPR015943">
    <property type="entry name" value="WD40/YVTN_repeat-like_dom_sf"/>
</dbReference>
<dbReference type="GO" id="GO:0030215">
    <property type="term" value="F:semaphorin receptor binding"/>
    <property type="evidence" value="ECO:0007669"/>
    <property type="project" value="InterPro"/>
</dbReference>
<dbReference type="SUPFAM" id="SSF101912">
    <property type="entry name" value="Sema domain"/>
    <property type="match status" value="1"/>
</dbReference>
<dbReference type="SMART" id="SM00630">
    <property type="entry name" value="Sema"/>
    <property type="match status" value="1"/>
</dbReference>
<feature type="transmembrane region" description="Helical" evidence="8">
    <location>
        <begin position="610"/>
        <end position="632"/>
    </location>
</feature>
<keyword evidence="8" id="KW-1133">Transmembrane helix</keyword>
<evidence type="ECO:0000256" key="7">
    <source>
        <dbReference type="PROSITE-ProRule" id="PRU00352"/>
    </source>
</evidence>
<evidence type="ECO:0000313" key="12">
    <source>
        <dbReference type="Proteomes" id="UP001152759"/>
    </source>
</evidence>
<accession>A0A9P0C684</accession>
<comment type="caution">
    <text evidence="7">Lacks conserved residue(s) required for the propagation of feature annotation.</text>
</comment>
<dbReference type="EMBL" id="OU963867">
    <property type="protein sequence ID" value="CAH0774178.1"/>
    <property type="molecule type" value="Genomic_DNA"/>
</dbReference>
<keyword evidence="9" id="KW-0732">Signal</keyword>
<keyword evidence="12" id="KW-1185">Reference proteome</keyword>
<keyword evidence="5" id="KW-1015">Disulfide bond</keyword>
<evidence type="ECO:0000256" key="9">
    <source>
        <dbReference type="SAM" id="SignalP"/>
    </source>
</evidence>
<dbReference type="GO" id="GO:0005886">
    <property type="term" value="C:plasma membrane"/>
    <property type="evidence" value="ECO:0007669"/>
    <property type="project" value="TreeGrafter"/>
</dbReference>
<name>A0A9P0C684_BEMTA</name>
<dbReference type="GO" id="GO:0007411">
    <property type="term" value="P:axon guidance"/>
    <property type="evidence" value="ECO:0007669"/>
    <property type="project" value="TreeGrafter"/>
</dbReference>
<reference evidence="11" key="1">
    <citation type="submission" date="2021-12" db="EMBL/GenBank/DDBJ databases">
        <authorList>
            <person name="King R."/>
        </authorList>
    </citation>
    <scope>NUCLEOTIDE SEQUENCE</scope>
</reference>
<feature type="signal peptide" evidence="9">
    <location>
        <begin position="1"/>
        <end position="24"/>
    </location>
</feature>
<keyword evidence="6" id="KW-0325">Glycoprotein</keyword>
<evidence type="ECO:0000256" key="6">
    <source>
        <dbReference type="ARBA" id="ARBA00023180"/>
    </source>
</evidence>
<keyword evidence="2" id="KW-0221">Differentiation</keyword>
<dbReference type="KEGG" id="btab:109034437"/>
<dbReference type="InterPro" id="IPR016201">
    <property type="entry name" value="PSI"/>
</dbReference>
<dbReference type="InterPro" id="IPR036352">
    <property type="entry name" value="Semap_dom_sf"/>
</dbReference>
<dbReference type="Gene3D" id="2.130.10.10">
    <property type="entry name" value="YVTN repeat-like/Quinoprotein amine dehydrogenase"/>
    <property type="match status" value="1"/>
</dbReference>
<proteinExistence type="predicted"/>
<evidence type="ECO:0000259" key="10">
    <source>
        <dbReference type="PROSITE" id="PS51004"/>
    </source>
</evidence>
<dbReference type="Pfam" id="PF01403">
    <property type="entry name" value="Sema"/>
    <property type="match status" value="1"/>
</dbReference>
<keyword evidence="3" id="KW-0524">Neurogenesis</keyword>
<dbReference type="AlphaFoldDB" id="A0A9P0C684"/>
<evidence type="ECO:0000313" key="11">
    <source>
        <dbReference type="EMBL" id="CAH0774178.1"/>
    </source>
</evidence>
<evidence type="ECO:0000256" key="1">
    <source>
        <dbReference type="ARBA" id="ARBA00004370"/>
    </source>
</evidence>
<dbReference type="GO" id="GO:0045499">
    <property type="term" value="F:chemorepellent activity"/>
    <property type="evidence" value="ECO:0007669"/>
    <property type="project" value="TreeGrafter"/>
</dbReference>
<sequence length="714" mass="79726">MLAPQATLTCCLQLLLTALAHTAAWVHNVSPKVVFKHDEVPSDKFRSNASLINHFKLLHHEGSSILVGARNVVYNITIGSMTENLNQRIQWVPTGAHRELCLLKGKSEDQCHNYIRVGAKLSDSELQVCGTNAYRPSCRVYKLSDVGVQLKEKEMEGHGRCPYDPSHNSTFLYQDGQLYTATVADFSGGDPLIYKEPLRTERSDLKQLNEPNFVSSVGYNDFVLFFFRETAVEHINCGKAIFSRVARVCKKDKGGPHLFGDRWTTFLKARLNCSVPGDYPFYFDEIQATSDIIKGEYNRTKGELIYGVFTTPPNAIGGSAVCAFNLTDLIATFDGPFKEQKSMNYNWLPVAESEVPKPRPGQCVNDSRTLPDSSVNFIKSHTLMDKPVSNHFSMPILIRISSQYRFTAIAVDPQVETKNGTKYDVLFIGTDDGRILKAINILIGDEIRSEIIEEIQILSPGRPITNLKIVTDEAGERKLLIISDWVVETISVHRCHVKASCFDCINLQDPYCGWDYKKGRCVPNNQFTLQNVEYGIHKDCPSPDRISNRIPNILSRYPSQKDLSESNSIDPADPPCSKAECPVCDPINCPSESAVRPAQDKIVIYTADTLGVAVLTSVLATLVVGFVAGYLCSRHFRHDPFASMSLHSNQPLNRLNESSNIVLAEGGNSNSYLTNKNNINMLVNVSNNKNNDNNEKNLTLENNKTLQKVKKTYI</sequence>
<organism evidence="11 12">
    <name type="scientific">Bemisia tabaci</name>
    <name type="common">Sweetpotato whitefly</name>
    <name type="synonym">Aleurodes tabaci</name>
    <dbReference type="NCBI Taxonomy" id="7038"/>
    <lineage>
        <taxon>Eukaryota</taxon>
        <taxon>Metazoa</taxon>
        <taxon>Ecdysozoa</taxon>
        <taxon>Arthropoda</taxon>
        <taxon>Hexapoda</taxon>
        <taxon>Insecta</taxon>
        <taxon>Pterygota</taxon>
        <taxon>Neoptera</taxon>
        <taxon>Paraneoptera</taxon>
        <taxon>Hemiptera</taxon>
        <taxon>Sternorrhyncha</taxon>
        <taxon>Aleyrodoidea</taxon>
        <taxon>Aleyrodidae</taxon>
        <taxon>Aleyrodinae</taxon>
        <taxon>Bemisia</taxon>
    </lineage>
</organism>
<dbReference type="GO" id="GO:0071526">
    <property type="term" value="P:semaphorin-plexin signaling pathway"/>
    <property type="evidence" value="ECO:0007669"/>
    <property type="project" value="TreeGrafter"/>
</dbReference>
<feature type="domain" description="Sema" evidence="10">
    <location>
        <begin position="32"/>
        <end position="492"/>
    </location>
</feature>
<dbReference type="Pfam" id="PF01437">
    <property type="entry name" value="PSI"/>
    <property type="match status" value="1"/>
</dbReference>
<dbReference type="Gene3D" id="3.30.1680.10">
    <property type="entry name" value="ligand-binding face of the semaphorins, domain 2"/>
    <property type="match status" value="1"/>
</dbReference>
<keyword evidence="8" id="KW-0812">Transmembrane</keyword>
<dbReference type="SUPFAM" id="SSF103575">
    <property type="entry name" value="Plexin repeat"/>
    <property type="match status" value="1"/>
</dbReference>
<dbReference type="Proteomes" id="UP001152759">
    <property type="component" value="Chromosome 6"/>
</dbReference>
<dbReference type="InterPro" id="IPR042068">
    <property type="entry name" value="SEM1A_sema_dom"/>
</dbReference>
<dbReference type="SMART" id="SM00423">
    <property type="entry name" value="PSI"/>
    <property type="match status" value="1"/>
</dbReference>
<evidence type="ECO:0000256" key="3">
    <source>
        <dbReference type="ARBA" id="ARBA00022902"/>
    </source>
</evidence>
<evidence type="ECO:0000256" key="4">
    <source>
        <dbReference type="ARBA" id="ARBA00023136"/>
    </source>
</evidence>
<dbReference type="CDD" id="cd11237">
    <property type="entry name" value="Sema_1A"/>
    <property type="match status" value="1"/>
</dbReference>
<dbReference type="InterPro" id="IPR027231">
    <property type="entry name" value="Semaphorin"/>
</dbReference>
<keyword evidence="4 8" id="KW-0472">Membrane</keyword>
<dbReference type="FunFam" id="2.130.10.10:FF:000346">
    <property type="entry name" value="Sema-1a, isoform D"/>
    <property type="match status" value="1"/>
</dbReference>
<gene>
    <name evidence="11" type="ORF">BEMITA_LOCUS10558</name>
</gene>
<evidence type="ECO:0000256" key="8">
    <source>
        <dbReference type="SAM" id="Phobius"/>
    </source>
</evidence>
<evidence type="ECO:0000256" key="2">
    <source>
        <dbReference type="ARBA" id="ARBA00022782"/>
    </source>
</evidence>
<protein>
    <recommendedName>
        <fullName evidence="10">Sema domain-containing protein</fullName>
    </recommendedName>
</protein>
<dbReference type="InterPro" id="IPR001627">
    <property type="entry name" value="Semap_dom"/>
</dbReference>
<dbReference type="GO" id="GO:0030335">
    <property type="term" value="P:positive regulation of cell migration"/>
    <property type="evidence" value="ECO:0007669"/>
    <property type="project" value="TreeGrafter"/>
</dbReference>
<dbReference type="InterPro" id="IPR002165">
    <property type="entry name" value="Plexin_repeat"/>
</dbReference>
<dbReference type="OrthoDB" id="9988752at2759"/>
<comment type="subcellular location">
    <subcellularLocation>
        <location evidence="1">Membrane</location>
    </subcellularLocation>
</comment>
<dbReference type="PROSITE" id="PS51004">
    <property type="entry name" value="SEMA"/>
    <property type="match status" value="1"/>
</dbReference>
<dbReference type="PANTHER" id="PTHR11036:SF131">
    <property type="entry name" value="MIP07328P"/>
    <property type="match status" value="1"/>
</dbReference>
<evidence type="ECO:0000256" key="5">
    <source>
        <dbReference type="ARBA" id="ARBA00023157"/>
    </source>
</evidence>
<dbReference type="PANTHER" id="PTHR11036">
    <property type="entry name" value="SEMAPHORIN"/>
    <property type="match status" value="1"/>
</dbReference>